<comment type="subcellular location">
    <subcellularLocation>
        <location evidence="1">Membrane</location>
        <topology evidence="1">Multi-pass membrane protein</topology>
    </subcellularLocation>
</comment>
<feature type="transmembrane region" description="Helical" evidence="5">
    <location>
        <begin position="325"/>
        <end position="345"/>
    </location>
</feature>
<dbReference type="EMBL" id="JAVBVO010000003">
    <property type="protein sequence ID" value="MDZ5759569.1"/>
    <property type="molecule type" value="Genomic_DNA"/>
</dbReference>
<comment type="caution">
    <text evidence="6">The sequence shown here is derived from an EMBL/GenBank/DDBJ whole genome shotgun (WGS) entry which is preliminary data.</text>
</comment>
<feature type="transmembrane region" description="Helical" evidence="5">
    <location>
        <begin position="245"/>
        <end position="269"/>
    </location>
</feature>
<evidence type="ECO:0000256" key="5">
    <source>
        <dbReference type="SAM" id="Phobius"/>
    </source>
</evidence>
<feature type="transmembrane region" description="Helical" evidence="5">
    <location>
        <begin position="357"/>
        <end position="375"/>
    </location>
</feature>
<dbReference type="AlphaFoldDB" id="A0AAW9K5U4"/>
<organism evidence="6 7">
    <name type="scientific">Carnobacterium maltaromaticum</name>
    <name type="common">Carnobacterium piscicola</name>
    <dbReference type="NCBI Taxonomy" id="2751"/>
    <lineage>
        <taxon>Bacteria</taxon>
        <taxon>Bacillati</taxon>
        <taxon>Bacillota</taxon>
        <taxon>Bacilli</taxon>
        <taxon>Lactobacillales</taxon>
        <taxon>Carnobacteriaceae</taxon>
        <taxon>Carnobacterium</taxon>
    </lineage>
</organism>
<dbReference type="InterPro" id="IPR052556">
    <property type="entry name" value="PolySynth_Transporter"/>
</dbReference>
<dbReference type="InterPro" id="IPR002797">
    <property type="entry name" value="Polysacc_synth"/>
</dbReference>
<feature type="transmembrane region" description="Helical" evidence="5">
    <location>
        <begin position="381"/>
        <end position="400"/>
    </location>
</feature>
<protein>
    <submittedName>
        <fullName evidence="6">Oligosaccharide flippase family protein</fullName>
    </submittedName>
</protein>
<dbReference type="PANTHER" id="PTHR43424">
    <property type="entry name" value="LOCUS PUTATIVE PROTEIN 1-RELATED"/>
    <property type="match status" value="1"/>
</dbReference>
<reference evidence="6" key="1">
    <citation type="submission" date="2023-08" db="EMBL/GenBank/DDBJ databases">
        <title>Genomic characterization of piscicolin 126 produced by Carnobacterium maltaromaticum CM22 strain isolated from salmon (Salmo salar).</title>
        <authorList>
            <person name="Gonzalez-Gragera E."/>
            <person name="Garcia-Lopez J.D."/>
            <person name="Teso-Perez C."/>
            <person name="Gimenez-Hernandez I."/>
            <person name="Peralta-Sanchez J.M."/>
            <person name="Valdivia E."/>
            <person name="Montalban-Lopez M."/>
            <person name="Martin-Platero A.M."/>
            <person name="Banos A."/>
            <person name="Martinez-Bueno M."/>
        </authorList>
    </citation>
    <scope>NUCLEOTIDE SEQUENCE</scope>
    <source>
        <strain evidence="6">CM22</strain>
    </source>
</reference>
<feature type="transmembrane region" description="Helical" evidence="5">
    <location>
        <begin position="141"/>
        <end position="159"/>
    </location>
</feature>
<evidence type="ECO:0000256" key="1">
    <source>
        <dbReference type="ARBA" id="ARBA00004141"/>
    </source>
</evidence>
<evidence type="ECO:0000256" key="2">
    <source>
        <dbReference type="ARBA" id="ARBA00022692"/>
    </source>
</evidence>
<feature type="transmembrane region" description="Helical" evidence="5">
    <location>
        <begin position="290"/>
        <end position="313"/>
    </location>
</feature>
<accession>A0AAW9K5U4</accession>
<feature type="transmembrane region" description="Helical" evidence="5">
    <location>
        <begin position="441"/>
        <end position="459"/>
    </location>
</feature>
<dbReference type="Proteomes" id="UP001290462">
    <property type="component" value="Unassembled WGS sequence"/>
</dbReference>
<evidence type="ECO:0000256" key="4">
    <source>
        <dbReference type="ARBA" id="ARBA00023136"/>
    </source>
</evidence>
<feature type="transmembrane region" description="Helical" evidence="5">
    <location>
        <begin position="165"/>
        <end position="187"/>
    </location>
</feature>
<feature type="transmembrane region" description="Helical" evidence="5">
    <location>
        <begin position="45"/>
        <end position="65"/>
    </location>
</feature>
<proteinExistence type="predicted"/>
<name>A0AAW9K5U4_CARML</name>
<feature type="transmembrane region" description="Helical" evidence="5">
    <location>
        <begin position="412"/>
        <end position="429"/>
    </location>
</feature>
<dbReference type="GO" id="GO:0016020">
    <property type="term" value="C:membrane"/>
    <property type="evidence" value="ECO:0007669"/>
    <property type="project" value="UniProtKB-SubCell"/>
</dbReference>
<evidence type="ECO:0000313" key="6">
    <source>
        <dbReference type="EMBL" id="MDZ5759569.1"/>
    </source>
</evidence>
<dbReference type="PANTHER" id="PTHR43424:SF1">
    <property type="entry name" value="LOCUS PUTATIVE PROTEIN 1-RELATED"/>
    <property type="match status" value="1"/>
</dbReference>
<keyword evidence="4 5" id="KW-0472">Membrane</keyword>
<sequence length="468" mass="52666">MNKKIFSNFIYQAGYQLMMILLPIVTIPIVSRALGAQGVGTWNFMYSVASYFILIGGLGLANYGVREIALVKNDKAALAKKFWELELFNAFFSLGVLGVYLFICLFLPNKELYLILSISIFSVFLDISWFFAGIEDFKRITLSNICIRLISFSCIVAFVRGKEDLVVYFIIQVGTTFCSQALFWLFLKGKIEFVRVSMNDIWQHFRPALHFFIAKLSSTIFSNLNKTILGLMTSMSIVGIYSNSLMLVLMANSLVNALNIVMIPHMSGLMNGENEQKMIETLQKSIHIQLYFTIAIMFGIIATNNHLIGWFFGNEFEQMKLVVPLLSLTVVFQSFYVAISTNYLIPKGKLKNYNKSIFIGAFVSVMTDLTLIPFIGIYGAVIGNLMGQFVVCILVGKMLVRETTFTFQIKKLVISLIAAIAMATVIILLTKNLPSKPWTTFVQLVLGCVLYLGLTIKVSPLKELLKKK</sequence>
<dbReference type="RefSeq" id="WP_322809284.1">
    <property type="nucleotide sequence ID" value="NZ_JAVBVO010000003.1"/>
</dbReference>
<gene>
    <name evidence="6" type="ORF">RAK27_12970</name>
</gene>
<keyword evidence="2 5" id="KW-0812">Transmembrane</keyword>
<keyword evidence="3 5" id="KW-1133">Transmembrane helix</keyword>
<dbReference type="Pfam" id="PF01943">
    <property type="entry name" value="Polysacc_synt"/>
    <property type="match status" value="1"/>
</dbReference>
<evidence type="ECO:0000256" key="3">
    <source>
        <dbReference type="ARBA" id="ARBA00022989"/>
    </source>
</evidence>
<evidence type="ECO:0000313" key="7">
    <source>
        <dbReference type="Proteomes" id="UP001290462"/>
    </source>
</evidence>
<feature type="transmembrane region" description="Helical" evidence="5">
    <location>
        <begin position="114"/>
        <end position="134"/>
    </location>
</feature>
<feature type="transmembrane region" description="Helical" evidence="5">
    <location>
        <begin position="86"/>
        <end position="108"/>
    </location>
</feature>